<feature type="compositionally biased region" description="Basic and acidic residues" evidence="1">
    <location>
        <begin position="45"/>
        <end position="63"/>
    </location>
</feature>
<protein>
    <submittedName>
        <fullName evidence="2">Uncharacterized protein</fullName>
    </submittedName>
</protein>
<dbReference type="EMBL" id="LN732118">
    <property type="protein sequence ID" value="CEP15383.1"/>
    <property type="molecule type" value="Genomic_DNA"/>
</dbReference>
<feature type="region of interest" description="Disordered" evidence="1">
    <location>
        <begin position="43"/>
        <end position="84"/>
    </location>
</feature>
<sequence>MDDIVHEDGKGNLYNDNGIVVTVLEITEVDEEMCPVESVTNFGKYHHDLKPPEKPETNNEKKQNRGAIKTENTRAGKTYKCYKE</sequence>
<organism evidence="2 3">
    <name type="scientific">Parasitella parasitica</name>
    <dbReference type="NCBI Taxonomy" id="35722"/>
    <lineage>
        <taxon>Eukaryota</taxon>
        <taxon>Fungi</taxon>
        <taxon>Fungi incertae sedis</taxon>
        <taxon>Mucoromycota</taxon>
        <taxon>Mucoromycotina</taxon>
        <taxon>Mucoromycetes</taxon>
        <taxon>Mucorales</taxon>
        <taxon>Mucorineae</taxon>
        <taxon>Mucoraceae</taxon>
        <taxon>Parasitella</taxon>
    </lineage>
</organism>
<accession>A0A0B7NKB9</accession>
<evidence type="ECO:0000313" key="2">
    <source>
        <dbReference type="EMBL" id="CEP15383.1"/>
    </source>
</evidence>
<reference evidence="2 3" key="1">
    <citation type="submission" date="2014-09" db="EMBL/GenBank/DDBJ databases">
        <authorList>
            <person name="Ellenberger Sabrina"/>
        </authorList>
    </citation>
    <scope>NUCLEOTIDE SEQUENCE [LARGE SCALE GENOMIC DNA]</scope>
    <source>
        <strain evidence="2 3">CBS 412.66</strain>
    </source>
</reference>
<proteinExistence type="predicted"/>
<dbReference type="Proteomes" id="UP000054107">
    <property type="component" value="Unassembled WGS sequence"/>
</dbReference>
<keyword evidence="3" id="KW-1185">Reference proteome</keyword>
<dbReference type="STRING" id="35722.A0A0B7NKB9"/>
<dbReference type="AlphaFoldDB" id="A0A0B7NKB9"/>
<dbReference type="OrthoDB" id="2284464at2759"/>
<gene>
    <name evidence="2" type="primary">PARPA_09592.1 scaffold 36991</name>
</gene>
<evidence type="ECO:0000256" key="1">
    <source>
        <dbReference type="SAM" id="MobiDB-lite"/>
    </source>
</evidence>
<name>A0A0B7NKB9_9FUNG</name>
<evidence type="ECO:0000313" key="3">
    <source>
        <dbReference type="Proteomes" id="UP000054107"/>
    </source>
</evidence>